<dbReference type="PANTHER" id="PTHR43201:SF5">
    <property type="entry name" value="MEDIUM-CHAIN ACYL-COA LIGASE ACSF2, MITOCHONDRIAL"/>
    <property type="match status" value="1"/>
</dbReference>
<dbReference type="Gene3D" id="3.40.50.12780">
    <property type="entry name" value="N-terminal domain of ligase-like"/>
    <property type="match status" value="1"/>
</dbReference>
<dbReference type="AlphaFoldDB" id="A0A3T0N1W7"/>
<keyword evidence="6" id="KW-1185">Reference proteome</keyword>
<comment type="similarity">
    <text evidence="1">Belongs to the ATP-dependent AMP-binding enzyme family.</text>
</comment>
<dbReference type="InterPro" id="IPR020845">
    <property type="entry name" value="AMP-binding_CS"/>
</dbReference>
<feature type="domain" description="AMP-dependent synthetase/ligase" evidence="3">
    <location>
        <begin position="13"/>
        <end position="370"/>
    </location>
</feature>
<dbReference type="PROSITE" id="PS00455">
    <property type="entry name" value="AMP_BINDING"/>
    <property type="match status" value="1"/>
</dbReference>
<gene>
    <name evidence="5" type="ORF">EBB79_08920</name>
</gene>
<evidence type="ECO:0000259" key="4">
    <source>
        <dbReference type="Pfam" id="PF13193"/>
    </source>
</evidence>
<feature type="domain" description="AMP-binding enzyme C-terminal" evidence="4">
    <location>
        <begin position="425"/>
        <end position="500"/>
    </location>
</feature>
<dbReference type="EMBL" id="CP033219">
    <property type="protein sequence ID" value="AZV78004.1"/>
    <property type="molecule type" value="Genomic_DNA"/>
</dbReference>
<evidence type="ECO:0000313" key="6">
    <source>
        <dbReference type="Proteomes" id="UP000283063"/>
    </source>
</evidence>
<dbReference type="Proteomes" id="UP000283063">
    <property type="component" value="Chromosome"/>
</dbReference>
<dbReference type="Pfam" id="PF13193">
    <property type="entry name" value="AMP-binding_C"/>
    <property type="match status" value="1"/>
</dbReference>
<organism evidence="5 6">
    <name type="scientific">Parasedimentitalea marina</name>
    <dbReference type="NCBI Taxonomy" id="2483033"/>
    <lineage>
        <taxon>Bacteria</taxon>
        <taxon>Pseudomonadati</taxon>
        <taxon>Pseudomonadota</taxon>
        <taxon>Alphaproteobacteria</taxon>
        <taxon>Rhodobacterales</taxon>
        <taxon>Paracoccaceae</taxon>
        <taxon>Parasedimentitalea</taxon>
    </lineage>
</organism>
<evidence type="ECO:0000259" key="3">
    <source>
        <dbReference type="Pfam" id="PF00501"/>
    </source>
</evidence>
<keyword evidence="2" id="KW-0436">Ligase</keyword>
<dbReference type="GO" id="GO:0031956">
    <property type="term" value="F:medium-chain fatty acid-CoA ligase activity"/>
    <property type="evidence" value="ECO:0007669"/>
    <property type="project" value="TreeGrafter"/>
</dbReference>
<evidence type="ECO:0000256" key="2">
    <source>
        <dbReference type="ARBA" id="ARBA00022598"/>
    </source>
</evidence>
<reference evidence="5 6" key="1">
    <citation type="submission" date="2018-10" db="EMBL/GenBank/DDBJ databases">
        <title>Parasedimentitalea marina sp. nov., a psychrophilic bacterium isolated from deep seawater of the New Britain Trench.</title>
        <authorList>
            <person name="Cao J."/>
        </authorList>
    </citation>
    <scope>NUCLEOTIDE SEQUENCE [LARGE SCALE GENOMIC DNA]</scope>
    <source>
        <strain evidence="5 6">W43</strain>
    </source>
</reference>
<protein>
    <submittedName>
        <fullName evidence="5">Acyl-CoA synthetase</fullName>
    </submittedName>
</protein>
<dbReference type="OrthoDB" id="7315605at2"/>
<dbReference type="KEGG" id="sedi:EBB79_08920"/>
<evidence type="ECO:0000313" key="5">
    <source>
        <dbReference type="EMBL" id="AZV78004.1"/>
    </source>
</evidence>
<name>A0A3T0N1W7_9RHOB</name>
<dbReference type="InterPro" id="IPR000873">
    <property type="entry name" value="AMP-dep_synth/lig_dom"/>
</dbReference>
<dbReference type="RefSeq" id="WP_127748562.1">
    <property type="nucleotide sequence ID" value="NZ_CP033219.1"/>
</dbReference>
<dbReference type="InterPro" id="IPR045851">
    <property type="entry name" value="AMP-bd_C_sf"/>
</dbReference>
<dbReference type="SUPFAM" id="SSF56801">
    <property type="entry name" value="Acetyl-CoA synthetase-like"/>
    <property type="match status" value="1"/>
</dbReference>
<dbReference type="InterPro" id="IPR042099">
    <property type="entry name" value="ANL_N_sf"/>
</dbReference>
<dbReference type="Pfam" id="PF00501">
    <property type="entry name" value="AMP-binding"/>
    <property type="match status" value="1"/>
</dbReference>
<dbReference type="InterPro" id="IPR025110">
    <property type="entry name" value="AMP-bd_C"/>
</dbReference>
<proteinExistence type="inferred from homology"/>
<accession>A0A3T0N1W7</accession>
<dbReference type="PANTHER" id="PTHR43201">
    <property type="entry name" value="ACYL-COA SYNTHETASE"/>
    <property type="match status" value="1"/>
</dbReference>
<evidence type="ECO:0000256" key="1">
    <source>
        <dbReference type="ARBA" id="ARBA00006432"/>
    </source>
</evidence>
<dbReference type="GO" id="GO:0006631">
    <property type="term" value="P:fatty acid metabolic process"/>
    <property type="evidence" value="ECO:0007669"/>
    <property type="project" value="TreeGrafter"/>
</dbReference>
<dbReference type="Gene3D" id="3.30.300.30">
    <property type="match status" value="1"/>
</dbReference>
<sequence length="509" mass="56495">MALKITLGDLLHDCATRFADRPFITIAETGTTTSYGDFERLTNRLANGLRDRFGKDLGHVAIVLENSVEYLAITYALKKVNTVEVSVNRAMRGAPLARMIDQTHAPVLFTSTEHLADLNAVRAEIPYVKTLVMLDGVDEAKRLFPALEVIGFEALLSDIDAHITSPAKDTDTATILFTSGTTGVSKGCLLSHRYAVRTAENMIGPFRVTADDCVYSPYPLSHIGAAYYDILPTMMMGGRVILRQRFSLSNFWQEVNDYGVTWFMMLGSVQQLLWANPPSKLEKSHKITRCWSTPAPVPKKDFDERFNTHLIPGGGYGSTDAGWVVVPQWDQEGGIVLPHFEVAILDDNDDPVPAGKPGHVVVRPNEPGVMADGYFGMLERTLESRRNLWFHTGDIGRLDDEGRFYFMHRVSERIRVKGEMVSGYEVEEGALSHPAIHDCAVIAVPGAMGEEDIKAFVTLKEGQTITLDNFQAHCAERMARFMVPKHIVVLDEMPRTPTGKPEKGKLALM</sequence>